<evidence type="ECO:0000313" key="2">
    <source>
        <dbReference type="EnsemblPlants" id="AES71032"/>
    </source>
</evidence>
<accession>G7JA08</accession>
<name>G7JA08_MEDTR</name>
<keyword evidence="3" id="KW-1185">Reference proteome</keyword>
<reference evidence="2" key="3">
    <citation type="submission" date="2015-04" db="UniProtKB">
        <authorList>
            <consortium name="EnsemblPlants"/>
        </authorList>
    </citation>
    <scope>IDENTIFICATION</scope>
    <source>
        <strain evidence="2">cv. Jemalong A17</strain>
    </source>
</reference>
<dbReference type="HOGENOM" id="CLU_2816230_0_0_1"/>
<proteinExistence type="predicted"/>
<sequence>MLRSMSNSISRCSLGASYVGDLMLQRSMKVTFVFPSSPTWFNGSIKNNFIILSSVISLINYVTESLS</sequence>
<reference evidence="1 3" key="2">
    <citation type="journal article" date="2014" name="BMC Genomics">
        <title>An improved genome release (version Mt4.0) for the model legume Medicago truncatula.</title>
        <authorList>
            <person name="Tang H."/>
            <person name="Krishnakumar V."/>
            <person name="Bidwell S."/>
            <person name="Rosen B."/>
            <person name="Chan A."/>
            <person name="Zhou S."/>
            <person name="Gentzbittel L."/>
            <person name="Childs K.L."/>
            <person name="Yandell M."/>
            <person name="Gundlach H."/>
            <person name="Mayer K.F."/>
            <person name="Schwartz D.C."/>
            <person name="Town C.D."/>
        </authorList>
    </citation>
    <scope>GENOME REANNOTATION</scope>
    <source>
        <strain evidence="2 3">cv. Jemalong A17</strain>
    </source>
</reference>
<evidence type="ECO:0000313" key="1">
    <source>
        <dbReference type="EMBL" id="AES71032.1"/>
    </source>
</evidence>
<evidence type="ECO:0000313" key="3">
    <source>
        <dbReference type="Proteomes" id="UP000002051"/>
    </source>
</evidence>
<dbReference type="PaxDb" id="3880-AES71032"/>
<protein>
    <submittedName>
        <fullName evidence="1 2">Uncharacterized protein</fullName>
    </submittedName>
</protein>
<organism evidence="1 3">
    <name type="scientific">Medicago truncatula</name>
    <name type="common">Barrel medic</name>
    <name type="synonym">Medicago tribuloides</name>
    <dbReference type="NCBI Taxonomy" id="3880"/>
    <lineage>
        <taxon>Eukaryota</taxon>
        <taxon>Viridiplantae</taxon>
        <taxon>Streptophyta</taxon>
        <taxon>Embryophyta</taxon>
        <taxon>Tracheophyta</taxon>
        <taxon>Spermatophyta</taxon>
        <taxon>Magnoliopsida</taxon>
        <taxon>eudicotyledons</taxon>
        <taxon>Gunneridae</taxon>
        <taxon>Pentapetalae</taxon>
        <taxon>rosids</taxon>
        <taxon>fabids</taxon>
        <taxon>Fabales</taxon>
        <taxon>Fabaceae</taxon>
        <taxon>Papilionoideae</taxon>
        <taxon>50 kb inversion clade</taxon>
        <taxon>NPAAA clade</taxon>
        <taxon>Hologalegina</taxon>
        <taxon>IRL clade</taxon>
        <taxon>Trifolieae</taxon>
        <taxon>Medicago</taxon>
    </lineage>
</organism>
<reference evidence="1 3" key="1">
    <citation type="journal article" date="2011" name="Nature">
        <title>The Medicago genome provides insight into the evolution of rhizobial symbioses.</title>
        <authorList>
            <person name="Young N.D."/>
            <person name="Debelle F."/>
            <person name="Oldroyd G.E."/>
            <person name="Geurts R."/>
            <person name="Cannon S.B."/>
            <person name="Udvardi M.K."/>
            <person name="Benedito V.A."/>
            <person name="Mayer K.F."/>
            <person name="Gouzy J."/>
            <person name="Schoof H."/>
            <person name="Van de Peer Y."/>
            <person name="Proost S."/>
            <person name="Cook D.R."/>
            <person name="Meyers B.C."/>
            <person name="Spannagl M."/>
            <person name="Cheung F."/>
            <person name="De Mita S."/>
            <person name="Krishnakumar V."/>
            <person name="Gundlach H."/>
            <person name="Zhou S."/>
            <person name="Mudge J."/>
            <person name="Bharti A.K."/>
            <person name="Murray J.D."/>
            <person name="Naoumkina M.A."/>
            <person name="Rosen B."/>
            <person name="Silverstein K.A."/>
            <person name="Tang H."/>
            <person name="Rombauts S."/>
            <person name="Zhao P.X."/>
            <person name="Zhou P."/>
            <person name="Barbe V."/>
            <person name="Bardou P."/>
            <person name="Bechner M."/>
            <person name="Bellec A."/>
            <person name="Berger A."/>
            <person name="Berges H."/>
            <person name="Bidwell S."/>
            <person name="Bisseling T."/>
            <person name="Choisne N."/>
            <person name="Couloux A."/>
            <person name="Denny R."/>
            <person name="Deshpande S."/>
            <person name="Dai X."/>
            <person name="Doyle J.J."/>
            <person name="Dudez A.M."/>
            <person name="Farmer A.D."/>
            <person name="Fouteau S."/>
            <person name="Franken C."/>
            <person name="Gibelin C."/>
            <person name="Gish J."/>
            <person name="Goldstein S."/>
            <person name="Gonzalez A.J."/>
            <person name="Green P.J."/>
            <person name="Hallab A."/>
            <person name="Hartog M."/>
            <person name="Hua A."/>
            <person name="Humphray S.J."/>
            <person name="Jeong D.H."/>
            <person name="Jing Y."/>
            <person name="Jocker A."/>
            <person name="Kenton S.M."/>
            <person name="Kim D.J."/>
            <person name="Klee K."/>
            <person name="Lai H."/>
            <person name="Lang C."/>
            <person name="Lin S."/>
            <person name="Macmil S.L."/>
            <person name="Magdelenat G."/>
            <person name="Matthews L."/>
            <person name="McCorrison J."/>
            <person name="Monaghan E.L."/>
            <person name="Mun J.H."/>
            <person name="Najar F.Z."/>
            <person name="Nicholson C."/>
            <person name="Noirot C."/>
            <person name="O'Bleness M."/>
            <person name="Paule C.R."/>
            <person name="Poulain J."/>
            <person name="Prion F."/>
            <person name="Qin B."/>
            <person name="Qu C."/>
            <person name="Retzel E.F."/>
            <person name="Riddle C."/>
            <person name="Sallet E."/>
            <person name="Samain S."/>
            <person name="Samson N."/>
            <person name="Sanders I."/>
            <person name="Saurat O."/>
            <person name="Scarpelli C."/>
            <person name="Schiex T."/>
            <person name="Segurens B."/>
            <person name="Severin A.J."/>
            <person name="Sherrier D.J."/>
            <person name="Shi R."/>
            <person name="Sims S."/>
            <person name="Singer S.R."/>
            <person name="Sinharoy S."/>
            <person name="Sterck L."/>
            <person name="Viollet A."/>
            <person name="Wang B.B."/>
            <person name="Wang K."/>
            <person name="Wang M."/>
            <person name="Wang X."/>
            <person name="Warfsmann J."/>
            <person name="Weissenbach J."/>
            <person name="White D.D."/>
            <person name="White J.D."/>
            <person name="Wiley G.B."/>
            <person name="Wincker P."/>
            <person name="Xing Y."/>
            <person name="Yang L."/>
            <person name="Yao Z."/>
            <person name="Ying F."/>
            <person name="Zhai J."/>
            <person name="Zhou L."/>
            <person name="Zuber A."/>
            <person name="Denarie J."/>
            <person name="Dixon R.A."/>
            <person name="May G.D."/>
            <person name="Schwartz D.C."/>
            <person name="Rogers J."/>
            <person name="Quetier F."/>
            <person name="Town C.D."/>
            <person name="Roe B.A."/>
        </authorList>
    </citation>
    <scope>NUCLEOTIDE SEQUENCE [LARGE SCALE GENOMIC DNA]</scope>
    <source>
        <strain evidence="1">A17</strain>
        <strain evidence="2 3">cv. Jemalong A17</strain>
    </source>
</reference>
<dbReference type="AlphaFoldDB" id="G7JA08"/>
<dbReference type="EMBL" id="CM001219">
    <property type="protein sequence ID" value="AES71032.1"/>
    <property type="molecule type" value="Genomic_DNA"/>
</dbReference>
<dbReference type="Proteomes" id="UP000002051">
    <property type="component" value="Chromosome 3"/>
</dbReference>
<dbReference type="EnsemblPlants" id="AES71032">
    <property type="protein sequence ID" value="AES71032"/>
    <property type="gene ID" value="MTR_3g069290"/>
</dbReference>
<gene>
    <name evidence="1" type="ordered locus">MTR_3g069290</name>
</gene>